<dbReference type="EMBL" id="JBHUMD010000027">
    <property type="protein sequence ID" value="MFD2603169.1"/>
    <property type="molecule type" value="Genomic_DNA"/>
</dbReference>
<sequence length="121" mass="14026">MKKKTFRKLEVLLHFVTAFILIIKGVDEMSRRLYFPGCIILGLAITILIITIFWKTLYISPKNARQICYYLEAPALLITSYVLYLEDKPFLPHLFLTAALLYPMVGFLSSKKPKDLKKHGF</sequence>
<feature type="transmembrane region" description="Helical" evidence="1">
    <location>
        <begin position="90"/>
        <end position="108"/>
    </location>
</feature>
<protein>
    <submittedName>
        <fullName evidence="2">Uncharacterized protein</fullName>
    </submittedName>
</protein>
<evidence type="ECO:0000313" key="3">
    <source>
        <dbReference type="Proteomes" id="UP001597480"/>
    </source>
</evidence>
<keyword evidence="1" id="KW-0812">Transmembrane</keyword>
<keyword evidence="3" id="KW-1185">Reference proteome</keyword>
<feature type="transmembrane region" description="Helical" evidence="1">
    <location>
        <begin position="33"/>
        <end position="55"/>
    </location>
</feature>
<evidence type="ECO:0000256" key="1">
    <source>
        <dbReference type="SAM" id="Phobius"/>
    </source>
</evidence>
<keyword evidence="1" id="KW-0472">Membrane</keyword>
<gene>
    <name evidence="2" type="ORF">ACFSR3_13990</name>
</gene>
<comment type="caution">
    <text evidence="2">The sequence shown here is derived from an EMBL/GenBank/DDBJ whole genome shotgun (WGS) entry which is preliminary data.</text>
</comment>
<dbReference type="RefSeq" id="WP_379821811.1">
    <property type="nucleotide sequence ID" value="NZ_JBHUMD010000027.1"/>
</dbReference>
<proteinExistence type="predicted"/>
<feature type="transmembrane region" description="Helical" evidence="1">
    <location>
        <begin position="67"/>
        <end position="84"/>
    </location>
</feature>
<dbReference type="Proteomes" id="UP001597480">
    <property type="component" value="Unassembled WGS sequence"/>
</dbReference>
<evidence type="ECO:0000313" key="2">
    <source>
        <dbReference type="EMBL" id="MFD2603169.1"/>
    </source>
</evidence>
<name>A0ABW5NWA0_9FLAO</name>
<reference evidence="3" key="1">
    <citation type="journal article" date="2019" name="Int. J. Syst. Evol. Microbiol.">
        <title>The Global Catalogue of Microorganisms (GCM) 10K type strain sequencing project: providing services to taxonomists for standard genome sequencing and annotation.</title>
        <authorList>
            <consortium name="The Broad Institute Genomics Platform"/>
            <consortium name="The Broad Institute Genome Sequencing Center for Infectious Disease"/>
            <person name="Wu L."/>
            <person name="Ma J."/>
        </authorList>
    </citation>
    <scope>NUCLEOTIDE SEQUENCE [LARGE SCALE GENOMIC DNA]</scope>
    <source>
        <strain evidence="3">KCTC 42107</strain>
    </source>
</reference>
<accession>A0ABW5NWA0</accession>
<organism evidence="2 3">
    <name type="scientific">Flavobacterium suzhouense</name>
    <dbReference type="NCBI Taxonomy" id="1529638"/>
    <lineage>
        <taxon>Bacteria</taxon>
        <taxon>Pseudomonadati</taxon>
        <taxon>Bacteroidota</taxon>
        <taxon>Flavobacteriia</taxon>
        <taxon>Flavobacteriales</taxon>
        <taxon>Flavobacteriaceae</taxon>
        <taxon>Flavobacterium</taxon>
    </lineage>
</organism>
<feature type="transmembrane region" description="Helical" evidence="1">
    <location>
        <begin position="9"/>
        <end position="27"/>
    </location>
</feature>
<keyword evidence="1" id="KW-1133">Transmembrane helix</keyword>